<dbReference type="EMBL" id="JARQWQ010000069">
    <property type="protein sequence ID" value="KAK2554523.1"/>
    <property type="molecule type" value="Genomic_DNA"/>
</dbReference>
<protein>
    <submittedName>
        <fullName evidence="2">Uncharacterized protein</fullName>
    </submittedName>
</protein>
<evidence type="ECO:0000256" key="1">
    <source>
        <dbReference type="SAM" id="MobiDB-lite"/>
    </source>
</evidence>
<dbReference type="Proteomes" id="UP001249851">
    <property type="component" value="Unassembled WGS sequence"/>
</dbReference>
<reference evidence="2" key="2">
    <citation type="journal article" date="2023" name="Science">
        <title>Genomic signatures of disease resistance in endangered staghorn corals.</title>
        <authorList>
            <person name="Vollmer S.V."/>
            <person name="Selwyn J.D."/>
            <person name="Despard B.A."/>
            <person name="Roesel C.L."/>
        </authorList>
    </citation>
    <scope>NUCLEOTIDE SEQUENCE</scope>
    <source>
        <strain evidence="2">K2</strain>
    </source>
</reference>
<reference evidence="2" key="1">
    <citation type="journal article" date="2023" name="G3 (Bethesda)">
        <title>Whole genome assembly and annotation of the endangered Caribbean coral Acropora cervicornis.</title>
        <authorList>
            <person name="Selwyn J.D."/>
            <person name="Vollmer S.V."/>
        </authorList>
    </citation>
    <scope>NUCLEOTIDE SEQUENCE</scope>
    <source>
        <strain evidence="2">K2</strain>
    </source>
</reference>
<dbReference type="AlphaFoldDB" id="A0AAD9UYD6"/>
<gene>
    <name evidence="2" type="ORF">P5673_023974</name>
</gene>
<feature type="compositionally biased region" description="Basic and acidic residues" evidence="1">
    <location>
        <begin position="25"/>
        <end position="36"/>
    </location>
</feature>
<organism evidence="2 3">
    <name type="scientific">Acropora cervicornis</name>
    <name type="common">Staghorn coral</name>
    <dbReference type="NCBI Taxonomy" id="6130"/>
    <lineage>
        <taxon>Eukaryota</taxon>
        <taxon>Metazoa</taxon>
        <taxon>Cnidaria</taxon>
        <taxon>Anthozoa</taxon>
        <taxon>Hexacorallia</taxon>
        <taxon>Scleractinia</taxon>
        <taxon>Astrocoeniina</taxon>
        <taxon>Acroporidae</taxon>
        <taxon>Acropora</taxon>
    </lineage>
</organism>
<keyword evidence="3" id="KW-1185">Reference proteome</keyword>
<evidence type="ECO:0000313" key="2">
    <source>
        <dbReference type="EMBL" id="KAK2554523.1"/>
    </source>
</evidence>
<evidence type="ECO:0000313" key="3">
    <source>
        <dbReference type="Proteomes" id="UP001249851"/>
    </source>
</evidence>
<feature type="region of interest" description="Disordered" evidence="1">
    <location>
        <begin position="17"/>
        <end position="53"/>
    </location>
</feature>
<accession>A0AAD9UYD6</accession>
<proteinExistence type="predicted"/>
<name>A0AAD9UYD6_ACRCE</name>
<comment type="caution">
    <text evidence="2">The sequence shown here is derived from an EMBL/GenBank/DDBJ whole genome shotgun (WGS) entry which is preliminary data.</text>
</comment>
<sequence length="145" mass="15717">MELCVFEGLLAHHNVPTISHSKQTTHSDDYNQMRTEDEGENNQRGSENKNGKDTISSCTGICCDLKNGHGMELDPTVSRNVSANSWLTVGQQLTDCRWTVGRLLGDKATNNENTNHALVMSPPCIVYLSVSGTNPCNAAGNVLSP</sequence>